<proteinExistence type="predicted"/>
<dbReference type="Proteomes" id="UP000076078">
    <property type="component" value="Unassembled WGS sequence"/>
</dbReference>
<name>A0A151ZH71_TIELA</name>
<evidence type="ECO:0000313" key="3">
    <source>
        <dbReference type="Proteomes" id="UP000076078"/>
    </source>
</evidence>
<feature type="transmembrane region" description="Helical" evidence="1">
    <location>
        <begin position="434"/>
        <end position="456"/>
    </location>
</feature>
<organism evidence="2 3">
    <name type="scientific">Tieghemostelium lacteum</name>
    <name type="common">Slime mold</name>
    <name type="synonym">Dictyostelium lacteum</name>
    <dbReference type="NCBI Taxonomy" id="361077"/>
    <lineage>
        <taxon>Eukaryota</taxon>
        <taxon>Amoebozoa</taxon>
        <taxon>Evosea</taxon>
        <taxon>Eumycetozoa</taxon>
        <taxon>Dictyostelia</taxon>
        <taxon>Dictyosteliales</taxon>
        <taxon>Raperosteliaceae</taxon>
        <taxon>Tieghemostelium</taxon>
    </lineage>
</organism>
<reference evidence="2 3" key="1">
    <citation type="submission" date="2015-12" db="EMBL/GenBank/DDBJ databases">
        <title>Dictyostelia acquired genes for synthesis and detection of signals that induce cell-type specialization by lateral gene transfer from prokaryotes.</title>
        <authorList>
            <person name="Gloeckner G."/>
            <person name="Schaap P."/>
        </authorList>
    </citation>
    <scope>NUCLEOTIDE SEQUENCE [LARGE SCALE GENOMIC DNA]</scope>
    <source>
        <strain evidence="2 3">TK</strain>
    </source>
</reference>
<accession>A0A151ZH71</accession>
<keyword evidence="1" id="KW-1133">Transmembrane helix</keyword>
<evidence type="ECO:0000313" key="2">
    <source>
        <dbReference type="EMBL" id="KYQ93267.1"/>
    </source>
</evidence>
<dbReference type="InParanoid" id="A0A151ZH71"/>
<dbReference type="AlphaFoldDB" id="A0A151ZH71"/>
<dbReference type="EMBL" id="LODT01000028">
    <property type="protein sequence ID" value="KYQ93267.1"/>
    <property type="molecule type" value="Genomic_DNA"/>
</dbReference>
<dbReference type="OrthoDB" id="22350at2759"/>
<keyword evidence="1" id="KW-0472">Membrane</keyword>
<gene>
    <name evidence="2" type="ORF">DLAC_05923</name>
</gene>
<sequence length="578" mass="64710">MAKGGKFIDDFKSWRNKQIKAPADSSILTAEAYLKLTTFDSNKVDIVKEKSDAMFIDLVNYHQSDLALKAMGISKPSLSAEILALAAENKVKELYAKYGKLWLLKALQSSTETTTYKYKINVYQVNSDMNAITSNTTFTKQTMMLNFLALKEKAPQFLPFLYISDTLIPKVKAHLLKQETIDQWLKEAVAYHIDNKDVNTENDQYRFNELKTKLDLLDPTFDLSSSVLSLYHCTLFAFVSNSSPKDTPLIRKIYDENILRELKKIEKNPNNEFQSLLGEMKAAYGGSLIRVTHKLSSSFFTFMTDPIIADDIHPNHVITLESCLRMKEDTANRYKLPANQSFYKFGNALLVSCQLAALAYGFLNYNKLNGFQKGLLYTGTALTIVDIARAIAGKTIFTYMGKVLYDVMSLNGGTVITKVLSKALIFIPKFIGKSILAICNKLVPLLLIISIGISLWEAFDAAKEQNWGIFALSIAEALVAAGSIICVICATTAWAGPVSLILGGVLIALALIKVLWGYLSALLEGDPRIDFINSCEIQYRTSQFIDFYYSYTETNGPIDTEEEKQTFLTAYNWALGRT</sequence>
<evidence type="ECO:0000256" key="1">
    <source>
        <dbReference type="SAM" id="Phobius"/>
    </source>
</evidence>
<keyword evidence="1" id="KW-0812">Transmembrane</keyword>
<comment type="caution">
    <text evidence="2">The sequence shown here is derived from an EMBL/GenBank/DDBJ whole genome shotgun (WGS) entry which is preliminary data.</text>
</comment>
<protein>
    <submittedName>
        <fullName evidence="2">Uncharacterized protein</fullName>
    </submittedName>
</protein>
<feature type="transmembrane region" description="Helical" evidence="1">
    <location>
        <begin position="500"/>
        <end position="519"/>
    </location>
</feature>
<keyword evidence="3" id="KW-1185">Reference proteome</keyword>
<feature type="transmembrane region" description="Helical" evidence="1">
    <location>
        <begin position="468"/>
        <end position="494"/>
    </location>
</feature>